<dbReference type="Gene3D" id="1.20.5.780">
    <property type="entry name" value="Single helix bin"/>
    <property type="match status" value="1"/>
</dbReference>
<dbReference type="PANTHER" id="PTHR35401">
    <property type="entry name" value="COPG FAMILY HELIX-TURN-HELIX PROTEIN-RELATED-RELATED"/>
    <property type="match status" value="1"/>
</dbReference>
<dbReference type="InterPro" id="IPR010985">
    <property type="entry name" value="Ribbon_hlx_hlx"/>
</dbReference>
<dbReference type="Proteomes" id="UP000011910">
    <property type="component" value="Unassembled WGS sequence"/>
</dbReference>
<dbReference type="RefSeq" id="WP_009197341.1">
    <property type="nucleotide sequence ID" value="NZ_AODQ01000168.1"/>
</dbReference>
<evidence type="ECO:0000313" key="4">
    <source>
        <dbReference type="Proteomes" id="UP000011910"/>
    </source>
</evidence>
<dbReference type="EMBL" id="AODQ01000168">
    <property type="protein sequence ID" value="EMR00918.1"/>
    <property type="molecule type" value="Genomic_DNA"/>
</dbReference>
<dbReference type="PANTHER" id="PTHR35401:SF2">
    <property type="entry name" value="ABC-TYPE TRANSPORT SYSTEM"/>
    <property type="match status" value="1"/>
</dbReference>
<reference evidence="3 4" key="1">
    <citation type="journal article" date="2013" name="Genome Announc.">
        <title>Draft Genome Sequence of Cesiribacter andamanensis Strain AMV16T, Isolated from a Soil Sample from a Mud Volcano in the Andaman Islands, India.</title>
        <authorList>
            <person name="Shivaji S."/>
            <person name="Ara S."/>
            <person name="Begum Z."/>
            <person name="Srinivas T.N."/>
            <person name="Singh A."/>
            <person name="Kumar Pinnaka A."/>
        </authorList>
    </citation>
    <scope>NUCLEOTIDE SEQUENCE [LARGE SCALE GENOMIC DNA]</scope>
    <source>
        <strain evidence="3 4">AMV16</strain>
    </source>
</reference>
<proteinExistence type="inferred from homology"/>
<evidence type="ECO:0000256" key="2">
    <source>
        <dbReference type="ARBA" id="ARBA00049988"/>
    </source>
</evidence>
<comment type="similarity">
    <text evidence="2">Belongs to the TacA antitoxin family.</text>
</comment>
<evidence type="ECO:0000256" key="1">
    <source>
        <dbReference type="ARBA" id="ARBA00022649"/>
    </source>
</evidence>
<accession>M7MWX1</accession>
<dbReference type="SUPFAM" id="SSF47598">
    <property type="entry name" value="Ribbon-helix-helix"/>
    <property type="match status" value="1"/>
</dbReference>
<name>M7MWX1_9BACT</name>
<dbReference type="STRING" id="1279009.ADICEAN_03965"/>
<gene>
    <name evidence="3" type="ORF">ADICEAN_03965</name>
</gene>
<comment type="caution">
    <text evidence="3">The sequence shown here is derived from an EMBL/GenBank/DDBJ whole genome shotgun (WGS) entry which is preliminary data.</text>
</comment>
<organism evidence="3 4">
    <name type="scientific">Cesiribacter andamanensis AMV16</name>
    <dbReference type="NCBI Taxonomy" id="1279009"/>
    <lineage>
        <taxon>Bacteria</taxon>
        <taxon>Pseudomonadati</taxon>
        <taxon>Bacteroidota</taxon>
        <taxon>Cytophagia</taxon>
        <taxon>Cytophagales</taxon>
        <taxon>Cesiribacteraceae</taxon>
        <taxon>Cesiribacter</taxon>
    </lineage>
</organism>
<dbReference type="GO" id="GO:0006355">
    <property type="term" value="P:regulation of DNA-templated transcription"/>
    <property type="evidence" value="ECO:0007669"/>
    <property type="project" value="InterPro"/>
</dbReference>
<evidence type="ECO:0008006" key="5">
    <source>
        <dbReference type="Google" id="ProtNLM"/>
    </source>
</evidence>
<dbReference type="eggNOG" id="COG4453">
    <property type="taxonomic scope" value="Bacteria"/>
</dbReference>
<dbReference type="AlphaFoldDB" id="M7MWX1"/>
<protein>
    <recommendedName>
        <fullName evidence="5">DUF1778 domain-containing protein</fullName>
    </recommendedName>
</protein>
<evidence type="ECO:0000313" key="3">
    <source>
        <dbReference type="EMBL" id="EMR00918.1"/>
    </source>
</evidence>
<sequence length="95" mass="11010">MNSAITNAKARIETRVSQEQKELFEKAAALAGFNTLTDFILSTVKKKAEKIVKKHDNFLASERDREIFFEALLNPPKPNDRLRKAAERYKRIMEE</sequence>
<dbReference type="Pfam" id="PF08681">
    <property type="entry name" value="TacA1"/>
    <property type="match status" value="1"/>
</dbReference>
<keyword evidence="1" id="KW-1277">Toxin-antitoxin system</keyword>
<dbReference type="InterPro" id="IPR014795">
    <property type="entry name" value="TacA_1-like"/>
</dbReference>
<dbReference type="OrthoDB" id="595305at2"/>
<keyword evidence="4" id="KW-1185">Reference proteome</keyword>